<evidence type="ECO:0000313" key="4">
    <source>
        <dbReference type="EMBL" id="GAA4063827.1"/>
    </source>
</evidence>
<feature type="coiled-coil region" evidence="1">
    <location>
        <begin position="28"/>
        <end position="83"/>
    </location>
</feature>
<dbReference type="Gene3D" id="1.10.287.620">
    <property type="entry name" value="Helix Hairpins"/>
    <property type="match status" value="1"/>
</dbReference>
<feature type="chain" id="PRO_5047279871" description="D-alanyl-D-alanine carboxypeptidase-like core domain-containing protein" evidence="2">
    <location>
        <begin position="22"/>
        <end position="345"/>
    </location>
</feature>
<organism evidence="4 5">
    <name type="scientific">Actinomadura miaoliensis</name>
    <dbReference type="NCBI Taxonomy" id="430685"/>
    <lineage>
        <taxon>Bacteria</taxon>
        <taxon>Bacillati</taxon>
        <taxon>Actinomycetota</taxon>
        <taxon>Actinomycetes</taxon>
        <taxon>Streptosporangiales</taxon>
        <taxon>Thermomonosporaceae</taxon>
        <taxon>Actinomadura</taxon>
    </lineage>
</organism>
<dbReference type="CDD" id="cd14814">
    <property type="entry name" value="Peptidase_M15"/>
    <property type="match status" value="1"/>
</dbReference>
<sequence length="345" mass="38398">MPVPRSAALTAVFLVIFAVVGAPHTGAATRQRDTVDSLRREADKARTELQKATRQMEDRKKELAGSQAKLRDTLKDLAAAEAELNRIRQPVARLANASYQQPGAGGAMSIFSGEAGEGLRSTADMAYIAGGRQALVRQADDLQQRRQRLASTAQELQSRNAVAQTKLEQQVQGLRDRSEQLTKQLTAMLDRMRADRDKRLQAMCPKYLAAGARRFPNGLIPSRYLCPLPQRGEQLRADAALGFYKLNDAYKRRFGRDICVTDSYRSLSEQHRVYAERPGFAAVPGTSNHGRGQAVDLCGGVQIAGSVQFRWMEANSKKYGWFHPAWAYSNPFEPWHWEFGSEGDD</sequence>
<dbReference type="PANTHER" id="PTHR34385:SF1">
    <property type="entry name" value="PEPTIDOGLYCAN L-ALANYL-D-GLUTAMATE ENDOPEPTIDASE CWLK"/>
    <property type="match status" value="1"/>
</dbReference>
<dbReference type="Gene3D" id="3.30.1380.10">
    <property type="match status" value="1"/>
</dbReference>
<evidence type="ECO:0000256" key="2">
    <source>
        <dbReference type="SAM" id="SignalP"/>
    </source>
</evidence>
<gene>
    <name evidence="4" type="ORF">GCM10022214_16790</name>
</gene>
<evidence type="ECO:0000256" key="1">
    <source>
        <dbReference type="SAM" id="Coils"/>
    </source>
</evidence>
<keyword evidence="1" id="KW-0175">Coiled coil</keyword>
<feature type="signal peptide" evidence="2">
    <location>
        <begin position="1"/>
        <end position="21"/>
    </location>
</feature>
<reference evidence="5" key="1">
    <citation type="journal article" date="2019" name="Int. J. Syst. Evol. Microbiol.">
        <title>The Global Catalogue of Microorganisms (GCM) 10K type strain sequencing project: providing services to taxonomists for standard genome sequencing and annotation.</title>
        <authorList>
            <consortium name="The Broad Institute Genomics Platform"/>
            <consortium name="The Broad Institute Genome Sequencing Center for Infectious Disease"/>
            <person name="Wu L."/>
            <person name="Ma J."/>
        </authorList>
    </citation>
    <scope>NUCLEOTIDE SEQUENCE [LARGE SCALE GENOMIC DNA]</scope>
    <source>
        <strain evidence="5">JCM 16702</strain>
    </source>
</reference>
<comment type="caution">
    <text evidence="4">The sequence shown here is derived from an EMBL/GenBank/DDBJ whole genome shotgun (WGS) entry which is preliminary data.</text>
</comment>
<dbReference type="Pfam" id="PF02557">
    <property type="entry name" value="VanY"/>
    <property type="match status" value="1"/>
</dbReference>
<evidence type="ECO:0000259" key="3">
    <source>
        <dbReference type="Pfam" id="PF02557"/>
    </source>
</evidence>
<dbReference type="InterPro" id="IPR003709">
    <property type="entry name" value="VanY-like_core_dom"/>
</dbReference>
<feature type="domain" description="D-alanyl-D-alanine carboxypeptidase-like core" evidence="3">
    <location>
        <begin position="233"/>
        <end position="339"/>
    </location>
</feature>
<proteinExistence type="predicted"/>
<protein>
    <recommendedName>
        <fullName evidence="3">D-alanyl-D-alanine carboxypeptidase-like core domain-containing protein</fullName>
    </recommendedName>
</protein>
<keyword evidence="2" id="KW-0732">Signal</keyword>
<dbReference type="InterPro" id="IPR052179">
    <property type="entry name" value="DD-CPase-like"/>
</dbReference>
<feature type="coiled-coil region" evidence="1">
    <location>
        <begin position="132"/>
        <end position="191"/>
    </location>
</feature>
<dbReference type="SUPFAM" id="SSF55166">
    <property type="entry name" value="Hedgehog/DD-peptidase"/>
    <property type="match status" value="1"/>
</dbReference>
<name>A0ABP7VBQ2_9ACTN</name>
<dbReference type="Proteomes" id="UP001500683">
    <property type="component" value="Unassembled WGS sequence"/>
</dbReference>
<dbReference type="PANTHER" id="PTHR34385">
    <property type="entry name" value="D-ALANYL-D-ALANINE CARBOXYPEPTIDASE"/>
    <property type="match status" value="1"/>
</dbReference>
<dbReference type="InterPro" id="IPR009045">
    <property type="entry name" value="Zn_M74/Hedgehog-like"/>
</dbReference>
<evidence type="ECO:0000313" key="5">
    <source>
        <dbReference type="Proteomes" id="UP001500683"/>
    </source>
</evidence>
<keyword evidence="5" id="KW-1185">Reference proteome</keyword>
<dbReference type="EMBL" id="BAAAZG010000006">
    <property type="protein sequence ID" value="GAA4063827.1"/>
    <property type="molecule type" value="Genomic_DNA"/>
</dbReference>
<dbReference type="RefSeq" id="WP_344943248.1">
    <property type="nucleotide sequence ID" value="NZ_BAAAZG010000006.1"/>
</dbReference>
<accession>A0ABP7VBQ2</accession>